<accession>A0ABY6NXL4</accession>
<dbReference type="Proteomes" id="UP001164965">
    <property type="component" value="Chromosome"/>
</dbReference>
<dbReference type="GO" id="GO:0016491">
    <property type="term" value="F:oxidoreductase activity"/>
    <property type="evidence" value="ECO:0007669"/>
    <property type="project" value="UniProtKB-KW"/>
</dbReference>
<keyword evidence="3" id="KW-0274">FAD</keyword>
<dbReference type="InterPro" id="IPR006076">
    <property type="entry name" value="FAD-dep_OxRdtase"/>
</dbReference>
<feature type="domain" description="FAD dependent oxidoreductase" evidence="6">
    <location>
        <begin position="3"/>
        <end position="391"/>
    </location>
</feature>
<reference evidence="7" key="1">
    <citation type="submission" date="2022-10" db="EMBL/GenBank/DDBJ databases">
        <title>Rhodococcus sp.75.</title>
        <authorList>
            <person name="Sun M."/>
        </authorList>
    </citation>
    <scope>NUCLEOTIDE SEQUENCE</scope>
    <source>
        <strain evidence="7">75</strain>
    </source>
</reference>
<dbReference type="EMBL" id="CP110615">
    <property type="protein sequence ID" value="UZJ24121.1"/>
    <property type="molecule type" value="Genomic_DNA"/>
</dbReference>
<dbReference type="EC" id="1.1.3.-" evidence="7"/>
<dbReference type="NCBIfam" id="NF008726">
    <property type="entry name" value="PRK11728.1"/>
    <property type="match status" value="1"/>
</dbReference>
<keyword evidence="8" id="KW-1185">Reference proteome</keyword>
<name>A0ABY6NXL4_9NOCA</name>
<keyword evidence="4 7" id="KW-0560">Oxidoreductase</keyword>
<dbReference type="InterPro" id="IPR036188">
    <property type="entry name" value="FAD/NAD-bd_sf"/>
</dbReference>
<gene>
    <name evidence="7" type="primary">lhgO</name>
    <name evidence="7" type="ORF">RHODO2019_13245</name>
</gene>
<dbReference type="PANTHER" id="PTHR43104:SF2">
    <property type="entry name" value="L-2-HYDROXYGLUTARATE DEHYDROGENASE, MITOCHONDRIAL"/>
    <property type="match status" value="1"/>
</dbReference>
<comment type="similarity">
    <text evidence="5">Belongs to the L2HGDH family.</text>
</comment>
<organism evidence="7 8">
    <name type="scientific">Rhodococcus antarcticus</name>
    <dbReference type="NCBI Taxonomy" id="2987751"/>
    <lineage>
        <taxon>Bacteria</taxon>
        <taxon>Bacillati</taxon>
        <taxon>Actinomycetota</taxon>
        <taxon>Actinomycetes</taxon>
        <taxon>Mycobacteriales</taxon>
        <taxon>Nocardiaceae</taxon>
        <taxon>Rhodococcus</taxon>
    </lineage>
</organism>
<dbReference type="SUPFAM" id="SSF51905">
    <property type="entry name" value="FAD/NAD(P)-binding domain"/>
    <property type="match status" value="1"/>
</dbReference>
<evidence type="ECO:0000313" key="8">
    <source>
        <dbReference type="Proteomes" id="UP001164965"/>
    </source>
</evidence>
<dbReference type="PANTHER" id="PTHR43104">
    <property type="entry name" value="L-2-HYDROXYGLUTARATE DEHYDROGENASE, MITOCHONDRIAL"/>
    <property type="match status" value="1"/>
</dbReference>
<evidence type="ECO:0000256" key="2">
    <source>
        <dbReference type="ARBA" id="ARBA00022630"/>
    </source>
</evidence>
<keyword evidence="2" id="KW-0285">Flavoprotein</keyword>
<evidence type="ECO:0000256" key="4">
    <source>
        <dbReference type="ARBA" id="ARBA00023002"/>
    </source>
</evidence>
<proteinExistence type="inferred from homology"/>
<evidence type="ECO:0000256" key="1">
    <source>
        <dbReference type="ARBA" id="ARBA00001974"/>
    </source>
</evidence>
<comment type="cofactor">
    <cofactor evidence="1">
        <name>FAD</name>
        <dbReference type="ChEBI" id="CHEBI:57692"/>
    </cofactor>
</comment>
<dbReference type="Pfam" id="PF01266">
    <property type="entry name" value="DAO"/>
    <property type="match status" value="1"/>
</dbReference>
<evidence type="ECO:0000256" key="5">
    <source>
        <dbReference type="ARBA" id="ARBA00037941"/>
    </source>
</evidence>
<evidence type="ECO:0000256" key="3">
    <source>
        <dbReference type="ARBA" id="ARBA00022827"/>
    </source>
</evidence>
<evidence type="ECO:0000313" key="7">
    <source>
        <dbReference type="EMBL" id="UZJ24121.1"/>
    </source>
</evidence>
<dbReference type="Gene3D" id="3.30.9.10">
    <property type="entry name" value="D-Amino Acid Oxidase, subunit A, domain 2"/>
    <property type="match status" value="1"/>
</dbReference>
<evidence type="ECO:0000259" key="6">
    <source>
        <dbReference type="Pfam" id="PF01266"/>
    </source>
</evidence>
<sequence length="394" mass="42020">MHDFCVIGGGIVGLATALALLEARPGSTVVVCEKEDGLARHQSGHSSGVVHSGIYYEPGSLKARLCREGAAATKAFAREHGVPVRELGKLLVATGAADAARLEALVDRAARNDVVAHRVSRTELAELEPNVAGVAALHVPVTASIDYVALCAAMEQVVTAAGGEVRTGVAVTAIEERAGVVRVSTAGEDLVARRVVACAGLQADRVARMAGVQDDVRIVPFRGEYFRLPDHRAGVVRHLVYPVPDPELPFLGVHLTPMVDGRTTVGPNAVLGLSREGYRKGSVQLRDLREIAGFPGFWHLARANVRTGAREVAASVSKRRYLALARRYCPSLELSDLLPEEAGIRAQAVSRRGELLHDFLFRRTARTLHVLNAPSPAATSALPIGREVARRALD</sequence>
<dbReference type="Gene3D" id="3.50.50.60">
    <property type="entry name" value="FAD/NAD(P)-binding domain"/>
    <property type="match status" value="1"/>
</dbReference>
<protein>
    <submittedName>
        <fullName evidence="7">L-2-hydroxyglutarate oxidase</fullName>
        <ecNumber evidence="7">1.1.3.-</ecNumber>
    </submittedName>
</protein>
<dbReference type="RefSeq" id="WP_265382228.1">
    <property type="nucleotide sequence ID" value="NZ_CP110615.1"/>
</dbReference>